<evidence type="ECO:0000313" key="3">
    <source>
        <dbReference type="Proteomes" id="UP000306631"/>
    </source>
</evidence>
<dbReference type="AlphaFoldDB" id="A0A4S2D3U0"/>
<dbReference type="RefSeq" id="WP_136004389.1">
    <property type="nucleotide sequence ID" value="NZ_SRYW01000005.1"/>
</dbReference>
<name>A0A4S2D3U0_STEMA</name>
<sequence>MFYKAVGLFVALVAFNAGAQAPATKTPAAAVSPGELVSAFRSNPIAAKRRFAGAPIRLQGEVANIAEGKAGGAFAVFGGPWEGYVVDAAISEDAAAKLLPGQHVIFECQSVRAGDLSLGIIHLAGCKRR</sequence>
<protein>
    <submittedName>
        <fullName evidence="2">Uncharacterized protein</fullName>
    </submittedName>
</protein>
<feature type="chain" id="PRO_5020204732" evidence="1">
    <location>
        <begin position="20"/>
        <end position="129"/>
    </location>
</feature>
<dbReference type="EMBL" id="SRYW01000005">
    <property type="protein sequence ID" value="TGY34944.1"/>
    <property type="molecule type" value="Genomic_DNA"/>
</dbReference>
<keyword evidence="1" id="KW-0732">Signal</keyword>
<feature type="signal peptide" evidence="1">
    <location>
        <begin position="1"/>
        <end position="19"/>
    </location>
</feature>
<comment type="caution">
    <text evidence="2">The sequence shown here is derived from an EMBL/GenBank/DDBJ whole genome shotgun (WGS) entry which is preliminary data.</text>
</comment>
<accession>A0A4S2D3U0</accession>
<evidence type="ECO:0000256" key="1">
    <source>
        <dbReference type="SAM" id="SignalP"/>
    </source>
</evidence>
<dbReference type="Proteomes" id="UP000306631">
    <property type="component" value="Unassembled WGS sequence"/>
</dbReference>
<reference evidence="2 3" key="1">
    <citation type="submission" date="2019-04" db="EMBL/GenBank/DDBJ databases">
        <title>Microbes associate with the intestines of laboratory mice.</title>
        <authorList>
            <person name="Navarre W."/>
            <person name="Wong E."/>
            <person name="Huang K."/>
            <person name="Tropini C."/>
            <person name="Ng K."/>
            <person name="Yu B."/>
        </authorList>
    </citation>
    <scope>NUCLEOTIDE SEQUENCE [LARGE SCALE GENOMIC DNA]</scope>
    <source>
        <strain evidence="2 3">NM62_B4-13</strain>
    </source>
</reference>
<gene>
    <name evidence="2" type="ORF">E5352_08080</name>
</gene>
<evidence type="ECO:0000313" key="2">
    <source>
        <dbReference type="EMBL" id="TGY34944.1"/>
    </source>
</evidence>
<proteinExistence type="predicted"/>
<organism evidence="2 3">
    <name type="scientific">Stenotrophomonas maltophilia</name>
    <name type="common">Pseudomonas maltophilia</name>
    <name type="synonym">Xanthomonas maltophilia</name>
    <dbReference type="NCBI Taxonomy" id="40324"/>
    <lineage>
        <taxon>Bacteria</taxon>
        <taxon>Pseudomonadati</taxon>
        <taxon>Pseudomonadota</taxon>
        <taxon>Gammaproteobacteria</taxon>
        <taxon>Lysobacterales</taxon>
        <taxon>Lysobacteraceae</taxon>
        <taxon>Stenotrophomonas</taxon>
        <taxon>Stenotrophomonas maltophilia group</taxon>
    </lineage>
</organism>